<feature type="transmembrane region" description="Helical" evidence="2">
    <location>
        <begin position="20"/>
        <end position="39"/>
    </location>
</feature>
<dbReference type="AlphaFoldDB" id="A0A917S159"/>
<comment type="caution">
    <text evidence="3">The sequence shown here is derived from an EMBL/GenBank/DDBJ whole genome shotgun (WGS) entry which is preliminary data.</text>
</comment>
<keyword evidence="2" id="KW-1133">Transmembrane helix</keyword>
<dbReference type="RefSeq" id="WP_229727482.1">
    <property type="nucleotide sequence ID" value="NZ_BMOK01000003.1"/>
</dbReference>
<evidence type="ECO:0000256" key="2">
    <source>
        <dbReference type="SAM" id="Phobius"/>
    </source>
</evidence>
<evidence type="ECO:0000256" key="1">
    <source>
        <dbReference type="SAM" id="MobiDB-lite"/>
    </source>
</evidence>
<dbReference type="Pfam" id="PF07454">
    <property type="entry name" value="SpoIIP"/>
    <property type="match status" value="1"/>
</dbReference>
<feature type="compositionally biased region" description="Pro residues" evidence="1">
    <location>
        <begin position="132"/>
        <end position="147"/>
    </location>
</feature>
<dbReference type="Proteomes" id="UP000654670">
    <property type="component" value="Unassembled WGS sequence"/>
</dbReference>
<organism evidence="3 4">
    <name type="scientific">Sporolactobacillus putidus</name>
    <dbReference type="NCBI Taxonomy" id="492735"/>
    <lineage>
        <taxon>Bacteria</taxon>
        <taxon>Bacillati</taxon>
        <taxon>Bacillota</taxon>
        <taxon>Bacilli</taxon>
        <taxon>Bacillales</taxon>
        <taxon>Sporolactobacillaceae</taxon>
        <taxon>Sporolactobacillus</taxon>
    </lineage>
</organism>
<evidence type="ECO:0000313" key="4">
    <source>
        <dbReference type="Proteomes" id="UP000654670"/>
    </source>
</evidence>
<feature type="region of interest" description="Disordered" evidence="1">
    <location>
        <begin position="130"/>
        <end position="160"/>
    </location>
</feature>
<keyword evidence="2" id="KW-0472">Membrane</keyword>
<dbReference type="NCBIfam" id="TIGR02867">
    <property type="entry name" value="spore_II_P"/>
    <property type="match status" value="1"/>
</dbReference>
<feature type="compositionally biased region" description="Low complexity" evidence="1">
    <location>
        <begin position="148"/>
        <end position="158"/>
    </location>
</feature>
<name>A0A917S159_9BACL</name>
<dbReference type="InterPro" id="IPR010897">
    <property type="entry name" value="Spore_II_P"/>
</dbReference>
<accession>A0A917S159</accession>
<sequence>MKQITQQKYPSLFHEIFSRYLFLLVLVYGLAVLIVAGQVKIGFIDDTLQKVDLPAEILLPETFGNENALFSHAILPKDRPRSIYPLMLEAMTNLRFDDIRSLFGSELPGFTIYNAKIFSAGKGLNYMNLPQDSPPPPQMNLPAPKPAAPAKKQANPNPQTNPMKKMVFLYHTHSWESYKPALAGQSNASGAVSADPGLDVIHDGTVIGQELAANGIGYVHDMSNKNVMLQQRGWNYNEAYQYSRIITQAAMKQNPGMTYLIDIHRDSSAGSITTLSLNHVSYARISFIIGEDNPNYSANLYLAKQIKSLLDQRYPGLVLGIIGKTKYSGDGVYNQDLSKNALLIEVGGVDNTLAEVDCSSKAFADALSAYIKKSNH</sequence>
<protein>
    <submittedName>
        <fullName evidence="3">Stage II sporulation protein P</fullName>
    </submittedName>
</protein>
<reference evidence="3" key="2">
    <citation type="submission" date="2020-09" db="EMBL/GenBank/DDBJ databases">
        <authorList>
            <person name="Sun Q."/>
            <person name="Ohkuma M."/>
        </authorList>
    </citation>
    <scope>NUCLEOTIDE SEQUENCE</scope>
    <source>
        <strain evidence="3">JCM 15325</strain>
    </source>
</reference>
<dbReference type="EMBL" id="BMOK01000003">
    <property type="protein sequence ID" value="GGL48190.1"/>
    <property type="molecule type" value="Genomic_DNA"/>
</dbReference>
<evidence type="ECO:0000313" key="3">
    <source>
        <dbReference type="EMBL" id="GGL48190.1"/>
    </source>
</evidence>
<gene>
    <name evidence="3" type="primary">spoIIP</name>
    <name evidence="3" type="ORF">GCM10007968_10490</name>
</gene>
<reference evidence="3" key="1">
    <citation type="journal article" date="2014" name="Int. J. Syst. Evol. Microbiol.">
        <title>Complete genome sequence of Corynebacterium casei LMG S-19264T (=DSM 44701T), isolated from a smear-ripened cheese.</title>
        <authorList>
            <consortium name="US DOE Joint Genome Institute (JGI-PGF)"/>
            <person name="Walter F."/>
            <person name="Albersmeier A."/>
            <person name="Kalinowski J."/>
            <person name="Ruckert C."/>
        </authorList>
    </citation>
    <scope>NUCLEOTIDE SEQUENCE</scope>
    <source>
        <strain evidence="3">JCM 15325</strain>
    </source>
</reference>
<keyword evidence="4" id="KW-1185">Reference proteome</keyword>
<proteinExistence type="predicted"/>
<keyword evidence="2" id="KW-0812">Transmembrane</keyword>